<evidence type="ECO:0000256" key="5">
    <source>
        <dbReference type="ARBA" id="ARBA00023242"/>
    </source>
</evidence>
<dbReference type="PRINTS" id="PR00755">
    <property type="entry name" value="AFLATOXINBRP"/>
</dbReference>
<dbReference type="GO" id="GO:0003677">
    <property type="term" value="F:DNA binding"/>
    <property type="evidence" value="ECO:0007669"/>
    <property type="project" value="UniProtKB-KW"/>
</dbReference>
<dbReference type="PANTHER" id="PTHR31069">
    <property type="entry name" value="OLEATE-ACTIVATED TRANSCRIPTION FACTOR 1-RELATED"/>
    <property type="match status" value="1"/>
</dbReference>
<keyword evidence="3" id="KW-0238">DNA-binding</keyword>
<dbReference type="InterPro" id="IPR050675">
    <property type="entry name" value="OAF3"/>
</dbReference>
<evidence type="ECO:0000313" key="9">
    <source>
        <dbReference type="Proteomes" id="UP001251528"/>
    </source>
</evidence>
<dbReference type="InterPro" id="IPR036864">
    <property type="entry name" value="Zn2-C6_fun-type_DNA-bd_sf"/>
</dbReference>
<feature type="compositionally biased region" description="Polar residues" evidence="6">
    <location>
        <begin position="1"/>
        <end position="11"/>
    </location>
</feature>
<evidence type="ECO:0000256" key="1">
    <source>
        <dbReference type="ARBA" id="ARBA00022723"/>
    </source>
</evidence>
<protein>
    <recommendedName>
        <fullName evidence="7">Zn(2)-C6 fungal-type domain-containing protein</fullName>
    </recommendedName>
</protein>
<organism evidence="8 9">
    <name type="scientific">Conoideocrella luteorostrata</name>
    <dbReference type="NCBI Taxonomy" id="1105319"/>
    <lineage>
        <taxon>Eukaryota</taxon>
        <taxon>Fungi</taxon>
        <taxon>Dikarya</taxon>
        <taxon>Ascomycota</taxon>
        <taxon>Pezizomycotina</taxon>
        <taxon>Sordariomycetes</taxon>
        <taxon>Hypocreomycetidae</taxon>
        <taxon>Hypocreales</taxon>
        <taxon>Clavicipitaceae</taxon>
        <taxon>Conoideocrella</taxon>
    </lineage>
</organism>
<dbReference type="AlphaFoldDB" id="A0AAJ0G3X4"/>
<keyword evidence="2" id="KW-0805">Transcription regulation</keyword>
<evidence type="ECO:0000256" key="3">
    <source>
        <dbReference type="ARBA" id="ARBA00023125"/>
    </source>
</evidence>
<reference evidence="8" key="1">
    <citation type="submission" date="2023-06" db="EMBL/GenBank/DDBJ databases">
        <title>Conoideocrella luteorostrata (Hypocreales: Clavicipitaceae), a potential biocontrol fungus for elongate hemlock scale in United States Christmas tree production areas.</title>
        <authorList>
            <person name="Barrett H."/>
            <person name="Lovett B."/>
            <person name="Macias A.M."/>
            <person name="Stajich J.E."/>
            <person name="Kasson M.T."/>
        </authorList>
    </citation>
    <scope>NUCLEOTIDE SEQUENCE</scope>
    <source>
        <strain evidence="8">ARSEF 14590</strain>
    </source>
</reference>
<keyword evidence="1" id="KW-0479">Metal-binding</keyword>
<dbReference type="Pfam" id="PF08493">
    <property type="entry name" value="AflR"/>
    <property type="match status" value="1"/>
</dbReference>
<proteinExistence type="predicted"/>
<name>A0AAJ0G3X4_9HYPO</name>
<dbReference type="CDD" id="cd00067">
    <property type="entry name" value="GAL4"/>
    <property type="match status" value="1"/>
</dbReference>
<dbReference type="InterPro" id="IPR013700">
    <property type="entry name" value="AflR"/>
</dbReference>
<dbReference type="InterPro" id="IPR001138">
    <property type="entry name" value="Zn2Cys6_DnaBD"/>
</dbReference>
<accession>A0AAJ0G3X4</accession>
<dbReference type="EMBL" id="JASWJB010000006">
    <property type="protein sequence ID" value="KAK2616448.1"/>
    <property type="molecule type" value="Genomic_DNA"/>
</dbReference>
<evidence type="ECO:0000256" key="2">
    <source>
        <dbReference type="ARBA" id="ARBA00023015"/>
    </source>
</evidence>
<keyword evidence="4" id="KW-0804">Transcription</keyword>
<dbReference type="Pfam" id="PF00172">
    <property type="entry name" value="Zn_clus"/>
    <property type="match status" value="1"/>
</dbReference>
<sequence length="413" mass="44760">MSVSQNKSLTPRTPRPKSPRLQLKLRSSCDTCGQAKIKCDRGQPACGRCVVHGVACVYGVSRKAGKPPRRRPAVSTFPSHISFARDPRIENVNQINGGSRDIDIMLSLAQGDMSAHSPFFTSNAAFQAWFPFDSLGRLNADAITPISSDRDTYMSRQSNSRVSQGQGSTTDTATRPYCTLESKDLMRRLCYASPSDSAPNGFTSHTLNLDFVLARNRDVAGRLELLLKCPCARSPHTAMLYASIVSRILLWYQQAISNTTCPGMPLLSPTFTAQEPLPWSLSTPTTFHPLDSGTADDSRGVLVLPTPITVGNFQSGDQGLQTTLKNCIALSELRTVSSLIDSFISLGTSSAGSHIAHYACPAAGEFSSTLGDTNLFASLGAWLRTEHRRVVSSARSGLSELDENLSFWHTGKP</sequence>
<dbReference type="GO" id="GO:0005634">
    <property type="term" value="C:nucleus"/>
    <property type="evidence" value="ECO:0007669"/>
    <property type="project" value="InterPro"/>
</dbReference>
<dbReference type="SUPFAM" id="SSF57701">
    <property type="entry name" value="Zn2/Cys6 DNA-binding domain"/>
    <property type="match status" value="1"/>
</dbReference>
<evidence type="ECO:0000256" key="6">
    <source>
        <dbReference type="SAM" id="MobiDB-lite"/>
    </source>
</evidence>
<dbReference type="GO" id="GO:0045122">
    <property type="term" value="P:aflatoxin biosynthetic process"/>
    <property type="evidence" value="ECO:0007669"/>
    <property type="project" value="InterPro"/>
</dbReference>
<evidence type="ECO:0000313" key="8">
    <source>
        <dbReference type="EMBL" id="KAK2616448.1"/>
    </source>
</evidence>
<feature type="domain" description="Zn(2)-C6 fungal-type" evidence="7">
    <location>
        <begin position="28"/>
        <end position="58"/>
    </location>
</feature>
<feature type="region of interest" description="Disordered" evidence="6">
    <location>
        <begin position="1"/>
        <end position="21"/>
    </location>
</feature>
<comment type="caution">
    <text evidence="8">The sequence shown here is derived from an EMBL/GenBank/DDBJ whole genome shotgun (WGS) entry which is preliminary data.</text>
</comment>
<dbReference type="GO" id="GO:0008270">
    <property type="term" value="F:zinc ion binding"/>
    <property type="evidence" value="ECO:0007669"/>
    <property type="project" value="InterPro"/>
</dbReference>
<feature type="compositionally biased region" description="Polar residues" evidence="6">
    <location>
        <begin position="154"/>
        <end position="173"/>
    </location>
</feature>
<evidence type="ECO:0000259" key="7">
    <source>
        <dbReference type="PROSITE" id="PS50048"/>
    </source>
</evidence>
<dbReference type="PANTHER" id="PTHR31069:SF31">
    <property type="entry name" value="MONODICTYPHENONE CLUSTER TRANSCRIPTION FACTOR-RELATED"/>
    <property type="match status" value="1"/>
</dbReference>
<dbReference type="GO" id="GO:0000981">
    <property type="term" value="F:DNA-binding transcription factor activity, RNA polymerase II-specific"/>
    <property type="evidence" value="ECO:0007669"/>
    <property type="project" value="InterPro"/>
</dbReference>
<evidence type="ECO:0000256" key="4">
    <source>
        <dbReference type="ARBA" id="ARBA00023163"/>
    </source>
</evidence>
<dbReference type="Gene3D" id="4.10.240.10">
    <property type="entry name" value="Zn(2)-C6 fungal-type DNA-binding domain"/>
    <property type="match status" value="1"/>
</dbReference>
<dbReference type="PROSITE" id="PS50048">
    <property type="entry name" value="ZN2_CY6_FUNGAL_2"/>
    <property type="match status" value="1"/>
</dbReference>
<dbReference type="SMART" id="SM00066">
    <property type="entry name" value="GAL4"/>
    <property type="match status" value="1"/>
</dbReference>
<dbReference type="Proteomes" id="UP001251528">
    <property type="component" value="Unassembled WGS sequence"/>
</dbReference>
<feature type="region of interest" description="Disordered" evidence="6">
    <location>
        <begin position="150"/>
        <end position="174"/>
    </location>
</feature>
<keyword evidence="9" id="KW-1185">Reference proteome</keyword>
<keyword evidence="5" id="KW-0539">Nucleus</keyword>
<gene>
    <name evidence="8" type="ORF">QQS21_000690</name>
</gene>